<dbReference type="Gene3D" id="3.10.580.10">
    <property type="entry name" value="CBS-domain"/>
    <property type="match status" value="2"/>
</dbReference>
<organism evidence="4 5">
    <name type="scientific">Thermoproteota archaeon</name>
    <dbReference type="NCBI Taxonomy" id="2056631"/>
    <lineage>
        <taxon>Archaea</taxon>
        <taxon>Thermoproteota</taxon>
    </lineage>
</organism>
<keyword evidence="1 2" id="KW-0129">CBS domain</keyword>
<dbReference type="Pfam" id="PF00571">
    <property type="entry name" value="CBS"/>
    <property type="match status" value="4"/>
</dbReference>
<dbReference type="CDD" id="cd02205">
    <property type="entry name" value="CBS_pair_SF"/>
    <property type="match status" value="3"/>
</dbReference>
<proteinExistence type="predicted"/>
<feature type="domain" description="CBS" evidence="3">
    <location>
        <begin position="137"/>
        <end position="196"/>
    </location>
</feature>
<name>A0A497EYR9_9CREN</name>
<dbReference type="AlphaFoldDB" id="A0A497EYR9"/>
<evidence type="ECO:0000313" key="4">
    <source>
        <dbReference type="EMBL" id="RLE51870.1"/>
    </source>
</evidence>
<dbReference type="EMBL" id="QMRA01000145">
    <property type="protein sequence ID" value="RLE51870.1"/>
    <property type="molecule type" value="Genomic_DNA"/>
</dbReference>
<evidence type="ECO:0000313" key="5">
    <source>
        <dbReference type="Proteomes" id="UP000269499"/>
    </source>
</evidence>
<dbReference type="PROSITE" id="PS51371">
    <property type="entry name" value="CBS"/>
    <property type="match status" value="4"/>
</dbReference>
<gene>
    <name evidence="4" type="ORF">DRJ26_05320</name>
</gene>
<protein>
    <recommendedName>
        <fullName evidence="3">CBS domain-containing protein</fullName>
    </recommendedName>
</protein>
<dbReference type="SUPFAM" id="SSF54631">
    <property type="entry name" value="CBS-domain pair"/>
    <property type="match status" value="2"/>
</dbReference>
<evidence type="ECO:0000256" key="2">
    <source>
        <dbReference type="PROSITE-ProRule" id="PRU00703"/>
    </source>
</evidence>
<dbReference type="SMART" id="SM00116">
    <property type="entry name" value="CBS"/>
    <property type="match status" value="4"/>
</dbReference>
<dbReference type="PANTHER" id="PTHR43080">
    <property type="entry name" value="CBS DOMAIN-CONTAINING PROTEIN CBSX3, MITOCHONDRIAL"/>
    <property type="match status" value="1"/>
</dbReference>
<accession>A0A497EYR9</accession>
<dbReference type="InterPro" id="IPR046342">
    <property type="entry name" value="CBS_dom_sf"/>
</dbReference>
<dbReference type="InterPro" id="IPR051257">
    <property type="entry name" value="Diverse_CBS-Domain"/>
</dbReference>
<feature type="domain" description="CBS" evidence="3">
    <location>
        <begin position="8"/>
        <end position="64"/>
    </location>
</feature>
<evidence type="ECO:0000259" key="3">
    <source>
        <dbReference type="PROSITE" id="PS51371"/>
    </source>
</evidence>
<comment type="caution">
    <text evidence="4">The sequence shown here is derived from an EMBL/GenBank/DDBJ whole genome shotgun (WGS) entry which is preliminary data.</text>
</comment>
<dbReference type="Proteomes" id="UP000269499">
    <property type="component" value="Unassembled WGS sequence"/>
</dbReference>
<evidence type="ECO:0000256" key="1">
    <source>
        <dbReference type="ARBA" id="ARBA00023122"/>
    </source>
</evidence>
<dbReference type="PANTHER" id="PTHR43080:SF29">
    <property type="entry name" value="OS02G0818000 PROTEIN"/>
    <property type="match status" value="1"/>
</dbReference>
<reference evidence="4 5" key="1">
    <citation type="submission" date="2018-06" db="EMBL/GenBank/DDBJ databases">
        <title>Extensive metabolic versatility and redundancy in microbially diverse, dynamic hydrothermal sediments.</title>
        <authorList>
            <person name="Dombrowski N."/>
            <person name="Teske A."/>
            <person name="Baker B.J."/>
        </authorList>
    </citation>
    <scope>NUCLEOTIDE SEQUENCE [LARGE SCALE GENOMIC DNA]</scope>
    <source>
        <strain evidence="4">B20_G2</strain>
    </source>
</reference>
<dbReference type="InterPro" id="IPR000644">
    <property type="entry name" value="CBS_dom"/>
</dbReference>
<feature type="domain" description="CBS" evidence="3">
    <location>
        <begin position="212"/>
        <end position="270"/>
    </location>
</feature>
<sequence>MSTVRDYMRVPPPQVDKDQPLSYVLDLMEDFSVSCIAVTDEKRLVGLITLRSVLERIWSERVRLMSFSSLYASSVMNINLKTTTPDSNIFDVAKLIASGNVCGVPVVDDSGEFIGMVAEEDLLKLYLEKSFPVRILVSSDVVALKPDDRVIHARATMLERGLQVLPVFGSERRLVGLVSDWDLVKALRLFHERTPEKHRRRRIKFLFVSDAMKRSPPQVLDDSPVCEAAKLIIENHLRGLVVTDLKGDFMGVVQLRDFVKFLASSGAWVEGCRLNH</sequence>
<feature type="domain" description="CBS" evidence="3">
    <location>
        <begin position="76"/>
        <end position="133"/>
    </location>
</feature>